<dbReference type="Proteomes" id="UP000216984">
    <property type="component" value="Unassembled WGS sequence"/>
</dbReference>
<dbReference type="PANTHER" id="PTHR43674">
    <property type="entry name" value="NITRILASE C965.09-RELATED"/>
    <property type="match status" value="1"/>
</dbReference>
<dbReference type="Pfam" id="PF00795">
    <property type="entry name" value="CN_hydrolase"/>
    <property type="match status" value="1"/>
</dbReference>
<feature type="domain" description="CN hydrolase" evidence="2">
    <location>
        <begin position="21"/>
        <end position="266"/>
    </location>
</feature>
<keyword evidence="1" id="KW-0378">Hydrolase</keyword>
<gene>
    <name evidence="3" type="ORF">B9Q17_01945</name>
</gene>
<comment type="caution">
    <text evidence="3">The sequence shown here is derived from an EMBL/GenBank/DDBJ whole genome shotgun (WGS) entry which is preliminary data.</text>
</comment>
<proteinExistence type="predicted"/>
<dbReference type="AlphaFoldDB" id="A0A7Z1DRN1"/>
<organism evidence="3 4">
    <name type="scientific">Marinobacter vinifirmus</name>
    <dbReference type="NCBI Taxonomy" id="355591"/>
    <lineage>
        <taxon>Bacteria</taxon>
        <taxon>Pseudomonadati</taxon>
        <taxon>Pseudomonadota</taxon>
        <taxon>Gammaproteobacteria</taxon>
        <taxon>Pseudomonadales</taxon>
        <taxon>Marinobacteraceae</taxon>
        <taxon>Marinobacter</taxon>
    </lineage>
</organism>
<protein>
    <submittedName>
        <fullName evidence="3">Hydratase</fullName>
    </submittedName>
</protein>
<evidence type="ECO:0000259" key="2">
    <source>
        <dbReference type="PROSITE" id="PS50263"/>
    </source>
</evidence>
<dbReference type="EMBL" id="NEFY01000027">
    <property type="protein sequence ID" value="OZC34753.1"/>
    <property type="molecule type" value="Genomic_DNA"/>
</dbReference>
<dbReference type="InterPro" id="IPR003010">
    <property type="entry name" value="C-N_Hydrolase"/>
</dbReference>
<dbReference type="PANTHER" id="PTHR43674:SF2">
    <property type="entry name" value="BETA-UREIDOPROPIONASE"/>
    <property type="match status" value="1"/>
</dbReference>
<sequence length="296" mass="32300">MRKHEKSESIESSKLSCQELLTIACVQFEPRFGDVDYNIGKSVELIERASNSGAQVIVLPELCSTGYVFRTRSEAFELAETIPGGPASKAWSDVARRLGVIIISGIAELDGNNIYNSAVIVTSSGVLGVYRKLHLWGDETLYFEPGNLGAPVFDTPYGRISVAICYDGWFPEIFRIAAMQGADLVCIPTNWVPISSQESNGIPISTILHQAAAHSNGLVIACADRVGVERGQRFVGHSLIIDHTGWPIVGPASGDREEVIIGTVDLGLARRSRNLNKYNNLLDDRRADVYSTFSEL</sequence>
<dbReference type="GO" id="GO:0016811">
    <property type="term" value="F:hydrolase activity, acting on carbon-nitrogen (but not peptide) bonds, in linear amides"/>
    <property type="evidence" value="ECO:0007669"/>
    <property type="project" value="UniProtKB-ARBA"/>
</dbReference>
<dbReference type="InterPro" id="IPR036526">
    <property type="entry name" value="C-N_Hydrolase_sf"/>
</dbReference>
<evidence type="ECO:0000313" key="3">
    <source>
        <dbReference type="EMBL" id="OZC34753.1"/>
    </source>
</evidence>
<reference evidence="3 4" key="1">
    <citation type="submission" date="2017-06" db="EMBL/GenBank/DDBJ databases">
        <title>Draft genome sequence of the halophilic bacterium Marinobacter vinifirmus FB1.</title>
        <authorList>
            <person name="Stepanov V.G."/>
            <person name="Roberts D.J."/>
            <person name="Fox G.E."/>
        </authorList>
    </citation>
    <scope>NUCLEOTIDE SEQUENCE [LARGE SCALE GENOMIC DNA]</scope>
    <source>
        <strain evidence="3 4">FB1</strain>
    </source>
</reference>
<dbReference type="CDD" id="cd07580">
    <property type="entry name" value="nitrilase_2"/>
    <property type="match status" value="1"/>
</dbReference>
<evidence type="ECO:0000313" key="4">
    <source>
        <dbReference type="Proteomes" id="UP000216984"/>
    </source>
</evidence>
<evidence type="ECO:0000256" key="1">
    <source>
        <dbReference type="ARBA" id="ARBA00022801"/>
    </source>
</evidence>
<dbReference type="RefSeq" id="WP_094626042.1">
    <property type="nucleotide sequence ID" value="NZ_NEFY01000027.1"/>
</dbReference>
<dbReference type="SUPFAM" id="SSF56317">
    <property type="entry name" value="Carbon-nitrogen hydrolase"/>
    <property type="match status" value="1"/>
</dbReference>
<keyword evidence="4" id="KW-1185">Reference proteome</keyword>
<dbReference type="Gene3D" id="3.60.110.10">
    <property type="entry name" value="Carbon-nitrogen hydrolase"/>
    <property type="match status" value="1"/>
</dbReference>
<dbReference type="InterPro" id="IPR050345">
    <property type="entry name" value="Aliph_Amidase/BUP"/>
</dbReference>
<accession>A0A7Z1DRN1</accession>
<name>A0A7Z1DRN1_9GAMM</name>
<dbReference type="PROSITE" id="PS50263">
    <property type="entry name" value="CN_HYDROLASE"/>
    <property type="match status" value="1"/>
</dbReference>